<evidence type="ECO:0000256" key="3">
    <source>
        <dbReference type="ARBA" id="ARBA00023211"/>
    </source>
</evidence>
<dbReference type="EC" id="3.1.3.16" evidence="4"/>
<dbReference type="Gene3D" id="3.60.21.10">
    <property type="match status" value="1"/>
</dbReference>
<dbReference type="SUPFAM" id="SSF56300">
    <property type="entry name" value="Metallo-dependent phosphatases"/>
    <property type="match status" value="1"/>
</dbReference>
<reference evidence="6" key="1">
    <citation type="submission" date="2016-10" db="EMBL/GenBank/DDBJ databases">
        <authorList>
            <person name="Benchimol M."/>
            <person name="Almeida L.G."/>
            <person name="Vasconcelos A.T."/>
            <person name="Perreira-Neves A."/>
            <person name="Rosa I.A."/>
            <person name="Tasca T."/>
            <person name="Bogo M.R."/>
            <person name="de Souza W."/>
        </authorList>
    </citation>
    <scope>NUCLEOTIDE SEQUENCE [LARGE SCALE GENOMIC DNA]</scope>
    <source>
        <strain evidence="6">K</strain>
    </source>
</reference>
<dbReference type="InterPro" id="IPR029052">
    <property type="entry name" value="Metallo-depent_PP-like"/>
</dbReference>
<comment type="catalytic activity">
    <reaction evidence="4">
        <text>O-phospho-L-threonyl-[protein] + H2O = L-threonyl-[protein] + phosphate</text>
        <dbReference type="Rhea" id="RHEA:47004"/>
        <dbReference type="Rhea" id="RHEA-COMP:11060"/>
        <dbReference type="Rhea" id="RHEA-COMP:11605"/>
        <dbReference type="ChEBI" id="CHEBI:15377"/>
        <dbReference type="ChEBI" id="CHEBI:30013"/>
        <dbReference type="ChEBI" id="CHEBI:43474"/>
        <dbReference type="ChEBI" id="CHEBI:61977"/>
        <dbReference type="EC" id="3.1.3.16"/>
    </reaction>
</comment>
<dbReference type="PANTHER" id="PTHR45619">
    <property type="entry name" value="SERINE/THREONINE-PROTEIN PHOSPHATASE PP2A-RELATED"/>
    <property type="match status" value="1"/>
</dbReference>
<accession>A0A1J4KNH5</accession>
<dbReference type="RefSeq" id="XP_068365592.1">
    <property type="nucleotide sequence ID" value="XM_068499759.1"/>
</dbReference>
<protein>
    <recommendedName>
        <fullName evidence="4">Serine/threonine-protein phosphatase</fullName>
        <ecNumber evidence="4">3.1.3.16</ecNumber>
    </recommendedName>
</protein>
<evidence type="ECO:0000313" key="6">
    <source>
        <dbReference type="EMBL" id="OHT12456.1"/>
    </source>
</evidence>
<proteinExistence type="inferred from homology"/>
<dbReference type="EMBL" id="MLAK01000563">
    <property type="protein sequence ID" value="OHT12456.1"/>
    <property type="molecule type" value="Genomic_DNA"/>
</dbReference>
<dbReference type="AlphaFoldDB" id="A0A1J4KNH5"/>
<dbReference type="InterPro" id="IPR004843">
    <property type="entry name" value="Calcineurin-like_PHP"/>
</dbReference>
<evidence type="ECO:0000256" key="4">
    <source>
        <dbReference type="RuleBase" id="RU004273"/>
    </source>
</evidence>
<dbReference type="GeneID" id="94834463"/>
<keyword evidence="7" id="KW-1185">Reference proteome</keyword>
<feature type="domain" description="Serine/threonine specific protein phosphatases" evidence="5">
    <location>
        <begin position="108"/>
        <end position="113"/>
    </location>
</feature>
<dbReference type="Pfam" id="PF00149">
    <property type="entry name" value="Metallophos"/>
    <property type="match status" value="1"/>
</dbReference>
<dbReference type="InterPro" id="IPR047129">
    <property type="entry name" value="PPA2-like"/>
</dbReference>
<keyword evidence="1" id="KW-0479">Metal-binding</keyword>
<evidence type="ECO:0000256" key="1">
    <source>
        <dbReference type="ARBA" id="ARBA00022723"/>
    </source>
</evidence>
<evidence type="ECO:0000259" key="5">
    <source>
        <dbReference type="PROSITE" id="PS00125"/>
    </source>
</evidence>
<keyword evidence="3" id="KW-0464">Manganese</keyword>
<dbReference type="PROSITE" id="PS00125">
    <property type="entry name" value="SER_THR_PHOSPHATASE"/>
    <property type="match status" value="1"/>
</dbReference>
<dbReference type="Proteomes" id="UP000179807">
    <property type="component" value="Unassembled WGS sequence"/>
</dbReference>
<name>A0A1J4KNH5_9EUKA</name>
<sequence length="317" mass="36407">MHNLDNIISEVKKGQPINESDVYFVLNKLREILYQENNILFLQSPIVVCGDVHGQLDDVLYLFDISGGVEGQKFLFLGDYVDRGYFSLNTFLLLACYKLKYPDSIYLLRGNHEDRMVSQTYGFFHEILANYGHPGAWFACNEVFELLPISAIIDNELFAVHGGLSPFLTDISQISIINRRVDIPEKGILTDLLWSDPADRGSKTKRYYPSSRGNGHIFGEAQANEFLQHNKMKIILRSHQMVMEGHQYYFENQVDPRLDGALLLVWSAPNYSYRSGNIASVLKYKFSGKEDFDIVHFDTAPKRIEPPKKNERSPYFT</sequence>
<evidence type="ECO:0000256" key="2">
    <source>
        <dbReference type="ARBA" id="ARBA00022801"/>
    </source>
</evidence>
<dbReference type="VEuPathDB" id="TrichDB:TRFO_17737"/>
<keyword evidence="2 4" id="KW-0378">Hydrolase</keyword>
<dbReference type="SMART" id="SM00156">
    <property type="entry name" value="PP2Ac"/>
    <property type="match status" value="1"/>
</dbReference>
<dbReference type="InterPro" id="IPR006186">
    <property type="entry name" value="Ser/Thr-sp_prot-phosphatase"/>
</dbReference>
<evidence type="ECO:0000313" key="7">
    <source>
        <dbReference type="Proteomes" id="UP000179807"/>
    </source>
</evidence>
<dbReference type="GO" id="GO:0046872">
    <property type="term" value="F:metal ion binding"/>
    <property type="evidence" value="ECO:0007669"/>
    <property type="project" value="UniProtKB-KW"/>
</dbReference>
<dbReference type="GO" id="GO:0004722">
    <property type="term" value="F:protein serine/threonine phosphatase activity"/>
    <property type="evidence" value="ECO:0007669"/>
    <property type="project" value="UniProtKB-EC"/>
</dbReference>
<dbReference type="OrthoDB" id="1930084at2759"/>
<gene>
    <name evidence="6" type="ORF">TRFO_17737</name>
</gene>
<comment type="similarity">
    <text evidence="4">Belongs to the PPP phosphatase family.</text>
</comment>
<dbReference type="PRINTS" id="PR00114">
    <property type="entry name" value="STPHPHTASE"/>
</dbReference>
<comment type="caution">
    <text evidence="6">The sequence shown here is derived from an EMBL/GenBank/DDBJ whole genome shotgun (WGS) entry which is preliminary data.</text>
</comment>
<organism evidence="6 7">
    <name type="scientific">Tritrichomonas foetus</name>
    <dbReference type="NCBI Taxonomy" id="1144522"/>
    <lineage>
        <taxon>Eukaryota</taxon>
        <taxon>Metamonada</taxon>
        <taxon>Parabasalia</taxon>
        <taxon>Tritrichomonadida</taxon>
        <taxon>Tritrichomonadidae</taxon>
        <taxon>Tritrichomonas</taxon>
    </lineage>
</organism>